<evidence type="ECO:0000313" key="2">
    <source>
        <dbReference type="EMBL" id="AWB68249.1"/>
    </source>
</evidence>
<gene>
    <name evidence="2" type="ORF">C2869_18335</name>
</gene>
<evidence type="ECO:0000313" key="3">
    <source>
        <dbReference type="Proteomes" id="UP000244441"/>
    </source>
</evidence>
<feature type="signal peptide" evidence="1">
    <location>
        <begin position="1"/>
        <end position="20"/>
    </location>
</feature>
<name>A0A2S0VVK7_9ALTE</name>
<dbReference type="EMBL" id="CP026604">
    <property type="protein sequence ID" value="AWB68249.1"/>
    <property type="molecule type" value="Genomic_DNA"/>
</dbReference>
<dbReference type="OrthoDB" id="6286103at2"/>
<dbReference type="Proteomes" id="UP000244441">
    <property type="component" value="Chromosome"/>
</dbReference>
<protein>
    <recommendedName>
        <fullName evidence="4">DUF3298 domain-containing protein</fullName>
    </recommendedName>
</protein>
<evidence type="ECO:0008006" key="4">
    <source>
        <dbReference type="Google" id="ProtNLM"/>
    </source>
</evidence>
<feature type="chain" id="PRO_5015709212" description="DUF3298 domain-containing protein" evidence="1">
    <location>
        <begin position="21"/>
        <end position="233"/>
    </location>
</feature>
<dbReference type="AlphaFoldDB" id="A0A2S0VVK7"/>
<dbReference type="RefSeq" id="WP_108604313.1">
    <property type="nucleotide sequence ID" value="NZ_CP026604.1"/>
</dbReference>
<reference evidence="2 3" key="1">
    <citation type="submission" date="2018-01" db="EMBL/GenBank/DDBJ databases">
        <title>Genome sequence of a Cantenovulum-like bacteria.</title>
        <authorList>
            <person name="Tan W.R."/>
            <person name="Lau N.-S."/>
            <person name="Go F."/>
            <person name="Amirul A.-A.A."/>
        </authorList>
    </citation>
    <scope>NUCLEOTIDE SEQUENCE [LARGE SCALE GENOMIC DNA]</scope>
    <source>
        <strain evidence="2 3">CCB-QB4</strain>
    </source>
</reference>
<keyword evidence="1" id="KW-0732">Signal</keyword>
<organism evidence="2 3">
    <name type="scientific">Saccharobesus litoralis</name>
    <dbReference type="NCBI Taxonomy" id="2172099"/>
    <lineage>
        <taxon>Bacteria</taxon>
        <taxon>Pseudomonadati</taxon>
        <taxon>Pseudomonadota</taxon>
        <taxon>Gammaproteobacteria</taxon>
        <taxon>Alteromonadales</taxon>
        <taxon>Alteromonadaceae</taxon>
        <taxon>Saccharobesus</taxon>
    </lineage>
</organism>
<accession>A0A2S0VVK7</accession>
<dbReference type="KEGG" id="cate:C2869_18335"/>
<evidence type="ECO:0000256" key="1">
    <source>
        <dbReference type="SAM" id="SignalP"/>
    </source>
</evidence>
<sequence>MKTLLNFFLLLAVCCLASCANQPLVHNYQGDVTIRTLQVYLDPIREPTQGESGKYSKITKVIKGVQEVLDMFDPEQQANLIEQLHTFESTLAKGIKAKSGVPVKVADDSGVSMKYGDNSELTQIEFEYPRLDGAYLDIFVNIYYTERTELSFGGEALNTNMIELKPEISLQIDGYNEKGELFWRQTSRYASHKSFKFGDSYVLGIPTERLQESQIFLVPLAEGVTKNLQILRK</sequence>
<proteinExistence type="predicted"/>
<keyword evidence="3" id="KW-1185">Reference proteome</keyword>